<dbReference type="InterPro" id="IPR022292">
    <property type="entry name" value="CHP03843"/>
</dbReference>
<name>A0A561SJ40_9PSEU</name>
<reference evidence="1 2" key="1">
    <citation type="submission" date="2019-06" db="EMBL/GenBank/DDBJ databases">
        <title>Sequencing the genomes of 1000 actinobacteria strains.</title>
        <authorList>
            <person name="Klenk H.-P."/>
        </authorList>
    </citation>
    <scope>NUCLEOTIDE SEQUENCE [LARGE SCALE GENOMIC DNA]</scope>
    <source>
        <strain evidence="1 2">DSM 45671</strain>
    </source>
</reference>
<comment type="caution">
    <text evidence="1">The sequence shown here is derived from an EMBL/GenBank/DDBJ whole genome shotgun (WGS) entry which is preliminary data.</text>
</comment>
<accession>A0A561SJ40</accession>
<organism evidence="1 2">
    <name type="scientific">Pseudonocardia hierapolitana</name>
    <dbReference type="NCBI Taxonomy" id="1128676"/>
    <lineage>
        <taxon>Bacteria</taxon>
        <taxon>Bacillati</taxon>
        <taxon>Actinomycetota</taxon>
        <taxon>Actinomycetes</taxon>
        <taxon>Pseudonocardiales</taxon>
        <taxon>Pseudonocardiaceae</taxon>
        <taxon>Pseudonocardia</taxon>
    </lineage>
</organism>
<evidence type="ECO:0000313" key="1">
    <source>
        <dbReference type="EMBL" id="TWF74891.1"/>
    </source>
</evidence>
<dbReference type="AlphaFoldDB" id="A0A561SJ40"/>
<dbReference type="Proteomes" id="UP000321261">
    <property type="component" value="Unassembled WGS sequence"/>
</dbReference>
<dbReference type="NCBIfam" id="TIGR03843">
    <property type="entry name" value="SCO1664 family protein"/>
    <property type="match status" value="1"/>
</dbReference>
<gene>
    <name evidence="1" type="ORF">FHX44_11773</name>
</gene>
<evidence type="ECO:0000313" key="2">
    <source>
        <dbReference type="Proteomes" id="UP000321261"/>
    </source>
</evidence>
<sequence>MDPRDPAVPGLLRHGRIEITGRLVDASNATLFGTITLDGVDAECVYKPVRGERPLWDFPDGTLAGREVAAYLVSEAGGFHVVPPTVLRDGPFGPGMVQVWVDTDAERELVDVCHPRAVPAGWIGVLRARGDRGEPAVLVHADTPELQAMAAFDVVANNADRKGGHVLAGVDGNVYGVDHGLCMHTEDKLRTVLWGWVGKPLPRPVIEMLERVRAELGGALSESLSEHITRRELRTFVHRVDHLLDESCYPEPSGYGPAIPWPAF</sequence>
<keyword evidence="2" id="KW-1185">Reference proteome</keyword>
<dbReference type="EMBL" id="VIWU01000001">
    <property type="protein sequence ID" value="TWF74891.1"/>
    <property type="molecule type" value="Genomic_DNA"/>
</dbReference>
<dbReference type="RefSeq" id="WP_147254191.1">
    <property type="nucleotide sequence ID" value="NZ_VIWU01000001.1"/>
</dbReference>
<dbReference type="OrthoDB" id="3423180at2"/>
<proteinExistence type="predicted"/>
<protein>
    <submittedName>
        <fullName evidence="1">Putative repeat protein (TIGR03843 family)</fullName>
    </submittedName>
</protein>